<dbReference type="InterPro" id="IPR003691">
    <property type="entry name" value="FluC"/>
</dbReference>
<feature type="compositionally biased region" description="Basic and acidic residues" evidence="9">
    <location>
        <begin position="256"/>
        <end position="272"/>
    </location>
</feature>
<dbReference type="GO" id="GO:1903425">
    <property type="term" value="F:fluoride transmembrane transporter activity"/>
    <property type="evidence" value="ECO:0007669"/>
    <property type="project" value="TreeGrafter"/>
</dbReference>
<feature type="transmembrane region" description="Helical" evidence="10">
    <location>
        <begin position="429"/>
        <end position="451"/>
    </location>
</feature>
<dbReference type="PANTHER" id="PTHR28259:SF1">
    <property type="entry name" value="FLUORIDE EXPORT PROTEIN 1-RELATED"/>
    <property type="match status" value="1"/>
</dbReference>
<feature type="region of interest" description="Disordered" evidence="9">
    <location>
        <begin position="1"/>
        <end position="170"/>
    </location>
</feature>
<protein>
    <recommendedName>
        <fullName evidence="13">Chromosome condensation protein</fullName>
    </recommendedName>
</protein>
<feature type="region of interest" description="Disordered" evidence="9">
    <location>
        <begin position="256"/>
        <end position="280"/>
    </location>
</feature>
<dbReference type="GO" id="GO:0005886">
    <property type="term" value="C:plasma membrane"/>
    <property type="evidence" value="ECO:0007669"/>
    <property type="project" value="UniProtKB-SubCell"/>
</dbReference>
<feature type="transmembrane region" description="Helical" evidence="10">
    <location>
        <begin position="533"/>
        <end position="555"/>
    </location>
</feature>
<keyword evidence="4 10" id="KW-0812">Transmembrane</keyword>
<accession>A0AB34L2Y5</accession>
<feature type="transmembrane region" description="Helical" evidence="10">
    <location>
        <begin position="350"/>
        <end position="376"/>
    </location>
</feature>
<keyword evidence="12" id="KW-1185">Reference proteome</keyword>
<comment type="catalytic activity">
    <reaction evidence="8">
        <text>fluoride(in) = fluoride(out)</text>
        <dbReference type="Rhea" id="RHEA:76159"/>
        <dbReference type="ChEBI" id="CHEBI:17051"/>
    </reaction>
    <physiologicalReaction direction="left-to-right" evidence="8">
        <dbReference type="Rhea" id="RHEA:76160"/>
    </physiologicalReaction>
</comment>
<dbReference type="GeneID" id="96002573"/>
<evidence type="ECO:0000256" key="2">
    <source>
        <dbReference type="ARBA" id="ARBA00004651"/>
    </source>
</evidence>
<name>A0AB34L2Y5_9PEZI</name>
<dbReference type="Proteomes" id="UP000803884">
    <property type="component" value="Unassembled WGS sequence"/>
</dbReference>
<dbReference type="PANTHER" id="PTHR28259">
    <property type="entry name" value="FLUORIDE EXPORT PROTEIN 1-RELATED"/>
    <property type="match status" value="1"/>
</dbReference>
<feature type="compositionally biased region" description="Polar residues" evidence="9">
    <location>
        <begin position="68"/>
        <end position="81"/>
    </location>
</feature>
<keyword evidence="3" id="KW-1003">Cell membrane</keyword>
<sequence length="574" mass="61702">MERRERSFPGLEARSLVHDPDNGVSEGVWVAETIPRRHSNFEQRRSPSESIASESTVKARPLRASYQEPKTSSWRLTQDTTALPPIPKLYNNGSGGSSTPNRRDVPNFSRNASFQRQSGGNGQAAQGQNLTENVVPPPVASQPGNTDLESAQRQNLLPGEPEREPQESPLPFASRSAADYLHKEPLPARPADWLSLLYTVSHLIFFSIFGTLARLGVQWIAFYPGTPVVTPVIWANVGGSFLMGFLAEDRQMFRDEWEPRRRPQTEKKHEGEDPGAGEGVAAAERAKVKKTIPLYVGLATGFCGSFTSFSSFMRDVFLALSNDLPAPVNHPSTGTITTTATVSRNGGYSLAAILAIILATLALSLGSLIVGAHVALALNPITPRIPSRFTRRILDPAMVLLGFGCWLGALFLAIFPPDRTTSSGSAAETWRGVAVFPILFAPAGCLLRFYASNKLNALVPSFPLGTFAANMFGVAIEAMCYDIQHVGVGVNGMVGGGLVGCQVLQGVQDGFCGCLTTVSTWVAEIRGLRMRSAYAYALASLACGCALVVVIMGSVRWSVGWAAPVCDTGYVSKI</sequence>
<comment type="similarity">
    <text evidence="7">Belongs to the fluoride channel Fluc/FEX (TC 1.A.43) family.</text>
</comment>
<feature type="compositionally biased region" description="Polar residues" evidence="9">
    <location>
        <begin position="142"/>
        <end position="155"/>
    </location>
</feature>
<keyword evidence="5 10" id="KW-1133">Transmembrane helix</keyword>
<feature type="transmembrane region" description="Helical" evidence="10">
    <location>
        <begin position="397"/>
        <end position="417"/>
    </location>
</feature>
<evidence type="ECO:0000256" key="8">
    <source>
        <dbReference type="ARBA" id="ARBA00035585"/>
    </source>
</evidence>
<evidence type="ECO:0000256" key="5">
    <source>
        <dbReference type="ARBA" id="ARBA00022989"/>
    </source>
</evidence>
<feature type="transmembrane region" description="Helical" evidence="10">
    <location>
        <begin position="228"/>
        <end position="247"/>
    </location>
</feature>
<reference evidence="11 12" key="1">
    <citation type="journal article" date="2020" name="Microbiol. Resour. Announc.">
        <title>Draft Genome Sequence of a Cladosporium Species Isolated from the Mesophotic Ascidian Didemnum maculosum.</title>
        <authorList>
            <person name="Gioti A."/>
            <person name="Siaperas R."/>
            <person name="Nikolaivits E."/>
            <person name="Le Goff G."/>
            <person name="Ouazzani J."/>
            <person name="Kotoulas G."/>
            <person name="Topakas E."/>
        </authorList>
    </citation>
    <scope>NUCLEOTIDE SEQUENCE [LARGE SCALE GENOMIC DNA]</scope>
    <source>
        <strain evidence="11 12">TM138-S3</strain>
    </source>
</reference>
<comment type="caution">
    <text evidence="11">The sequence shown here is derived from an EMBL/GenBank/DDBJ whole genome shotgun (WGS) entry which is preliminary data.</text>
</comment>
<evidence type="ECO:0000313" key="12">
    <source>
        <dbReference type="Proteomes" id="UP000803884"/>
    </source>
</evidence>
<evidence type="ECO:0000256" key="1">
    <source>
        <dbReference type="ARBA" id="ARBA00002598"/>
    </source>
</evidence>
<dbReference type="AlphaFoldDB" id="A0AB34L2Y5"/>
<evidence type="ECO:0000256" key="9">
    <source>
        <dbReference type="SAM" id="MobiDB-lite"/>
    </source>
</evidence>
<feature type="transmembrane region" description="Helical" evidence="10">
    <location>
        <begin position="196"/>
        <end position="222"/>
    </location>
</feature>
<organism evidence="11 12">
    <name type="scientific">Cladosporium halotolerans</name>
    <dbReference type="NCBI Taxonomy" id="1052096"/>
    <lineage>
        <taxon>Eukaryota</taxon>
        <taxon>Fungi</taxon>
        <taxon>Dikarya</taxon>
        <taxon>Ascomycota</taxon>
        <taxon>Pezizomycotina</taxon>
        <taxon>Dothideomycetes</taxon>
        <taxon>Dothideomycetidae</taxon>
        <taxon>Cladosporiales</taxon>
        <taxon>Cladosporiaceae</taxon>
        <taxon>Cladosporium</taxon>
    </lineage>
</organism>
<keyword evidence="6 10" id="KW-0472">Membrane</keyword>
<evidence type="ECO:0000256" key="4">
    <source>
        <dbReference type="ARBA" id="ARBA00022692"/>
    </source>
</evidence>
<dbReference type="EMBL" id="JAAQHG020000003">
    <property type="protein sequence ID" value="KAL1589941.1"/>
    <property type="molecule type" value="Genomic_DNA"/>
</dbReference>
<evidence type="ECO:0000256" key="10">
    <source>
        <dbReference type="SAM" id="Phobius"/>
    </source>
</evidence>
<evidence type="ECO:0000256" key="7">
    <source>
        <dbReference type="ARBA" id="ARBA00035120"/>
    </source>
</evidence>
<gene>
    <name evidence="11" type="ORF">WHR41_01129</name>
</gene>
<evidence type="ECO:0000256" key="3">
    <source>
        <dbReference type="ARBA" id="ARBA00022475"/>
    </source>
</evidence>
<proteinExistence type="inferred from homology"/>
<comment type="function">
    <text evidence="1">Fluoride channel required for the rapid expulsion of cytoplasmic fluoride.</text>
</comment>
<comment type="subcellular location">
    <subcellularLocation>
        <location evidence="2">Cell membrane</location>
        <topology evidence="2">Multi-pass membrane protein</topology>
    </subcellularLocation>
</comment>
<feature type="transmembrane region" description="Helical" evidence="10">
    <location>
        <begin position="294"/>
        <end position="313"/>
    </location>
</feature>
<evidence type="ECO:0008006" key="13">
    <source>
        <dbReference type="Google" id="ProtNLM"/>
    </source>
</evidence>
<evidence type="ECO:0000256" key="6">
    <source>
        <dbReference type="ARBA" id="ARBA00023136"/>
    </source>
</evidence>
<dbReference type="RefSeq" id="XP_069233046.1">
    <property type="nucleotide sequence ID" value="XM_069369735.1"/>
</dbReference>
<dbReference type="Pfam" id="PF02537">
    <property type="entry name" value="CRCB"/>
    <property type="match status" value="2"/>
</dbReference>
<evidence type="ECO:0000313" key="11">
    <source>
        <dbReference type="EMBL" id="KAL1589941.1"/>
    </source>
</evidence>